<dbReference type="PANTHER" id="PTHR11066">
    <property type="entry name" value="ACYL-COA THIOESTERASE"/>
    <property type="match status" value="1"/>
</dbReference>
<dbReference type="PANTHER" id="PTHR11066:SF34">
    <property type="entry name" value="ACYL-COENZYME A THIOESTERASE 8"/>
    <property type="match status" value="1"/>
</dbReference>
<accession>A0A9N9YJP0</accession>
<reference evidence="3" key="1">
    <citation type="submission" date="2021-10" db="EMBL/GenBank/DDBJ databases">
        <authorList>
            <person name="Piombo E."/>
        </authorList>
    </citation>
    <scope>NUCLEOTIDE SEQUENCE</scope>
</reference>
<name>A0A9N9YJP0_9HYPO</name>
<dbReference type="OrthoDB" id="68328at2759"/>
<feature type="domain" description="Acyl-CoA thioesterase-like N-terminal HotDog" evidence="1">
    <location>
        <begin position="72"/>
        <end position="141"/>
    </location>
</feature>
<dbReference type="SUPFAM" id="SSF54637">
    <property type="entry name" value="Thioesterase/thiol ester dehydrase-isomerase"/>
    <property type="match status" value="2"/>
</dbReference>
<dbReference type="AlphaFoldDB" id="A0A9N9YJP0"/>
<dbReference type="InterPro" id="IPR003703">
    <property type="entry name" value="Acyl_CoA_thio"/>
</dbReference>
<keyword evidence="4" id="KW-1185">Reference proteome</keyword>
<dbReference type="CDD" id="cd03444">
    <property type="entry name" value="Thioesterase_II_repeat1"/>
    <property type="match status" value="1"/>
</dbReference>
<dbReference type="GO" id="GO:0009062">
    <property type="term" value="P:fatty acid catabolic process"/>
    <property type="evidence" value="ECO:0007669"/>
    <property type="project" value="TreeGrafter"/>
</dbReference>
<dbReference type="InterPro" id="IPR029069">
    <property type="entry name" value="HotDog_dom_sf"/>
</dbReference>
<dbReference type="GO" id="GO:0047617">
    <property type="term" value="F:fatty acyl-CoA hydrolase activity"/>
    <property type="evidence" value="ECO:0007669"/>
    <property type="project" value="InterPro"/>
</dbReference>
<evidence type="ECO:0000259" key="1">
    <source>
        <dbReference type="Pfam" id="PF13622"/>
    </source>
</evidence>
<evidence type="ECO:0000313" key="4">
    <source>
        <dbReference type="Proteomes" id="UP000696573"/>
    </source>
</evidence>
<protein>
    <recommendedName>
        <fullName evidence="5">Acyl-CoA thioesterase II</fullName>
    </recommendedName>
</protein>
<dbReference type="Proteomes" id="UP000696573">
    <property type="component" value="Unassembled WGS sequence"/>
</dbReference>
<dbReference type="Gene3D" id="3.10.129.10">
    <property type="entry name" value="Hotdog Thioesterase"/>
    <property type="match status" value="2"/>
</dbReference>
<dbReference type="InterPro" id="IPR049449">
    <property type="entry name" value="TesB_ACOT8-like_N"/>
</dbReference>
<dbReference type="EMBL" id="CABFNQ020000653">
    <property type="protein sequence ID" value="CAH0021219.1"/>
    <property type="molecule type" value="Genomic_DNA"/>
</dbReference>
<evidence type="ECO:0008006" key="5">
    <source>
        <dbReference type="Google" id="ProtNLM"/>
    </source>
</evidence>
<comment type="caution">
    <text evidence="3">The sequence shown here is derived from an EMBL/GenBank/DDBJ whole genome shotgun (WGS) entry which is preliminary data.</text>
</comment>
<sequence length="329" mass="35747">MGSKLEEMLELELVTGDGKVSSKYESDLLGAGDLLMEEGKPIRIRSRTSENFGIPREAEESMAGKDCFNYVVIAQCLGAAQKTVPDGFSVHSMTCYFLLAGDNQIPLEYSVQRVRDGQSFVTRTVVANQNGNSICTSTLSFSRHGSAGEEPLRHASTAPSGILPPPDINVDAMCISLGAPQTSPVGIEGKEGSPEQQHIRSWIRAPAKILNAGSQNEVHQMILGFLSDWIFLPGVPLAHGLWKFPDAILSNTTSSPLDGSDIGMMATLSHTIIIHEPLLIRADEWILFEIETPWSGEGRGLVNGKIFARDGTLLASCFQEVFPPLFFNE</sequence>
<dbReference type="Pfam" id="PF13622">
    <property type="entry name" value="4HBT_3"/>
    <property type="match status" value="1"/>
</dbReference>
<dbReference type="CDD" id="cd03445">
    <property type="entry name" value="Thioesterase_II_repeat2"/>
    <property type="match status" value="1"/>
</dbReference>
<dbReference type="InterPro" id="IPR049450">
    <property type="entry name" value="ACOT8-like_C"/>
</dbReference>
<evidence type="ECO:0000259" key="2">
    <source>
        <dbReference type="Pfam" id="PF20789"/>
    </source>
</evidence>
<gene>
    <name evidence="3" type="ORF">CRHIZ90672A_00011054</name>
</gene>
<dbReference type="Pfam" id="PF20789">
    <property type="entry name" value="4HBT_3C"/>
    <property type="match status" value="1"/>
</dbReference>
<dbReference type="GO" id="GO:0006637">
    <property type="term" value="P:acyl-CoA metabolic process"/>
    <property type="evidence" value="ECO:0007669"/>
    <property type="project" value="InterPro"/>
</dbReference>
<proteinExistence type="predicted"/>
<feature type="domain" description="Acyl-CoA thioesterase-like C-terminal" evidence="2">
    <location>
        <begin position="187"/>
        <end position="322"/>
    </location>
</feature>
<evidence type="ECO:0000313" key="3">
    <source>
        <dbReference type="EMBL" id="CAH0021219.1"/>
    </source>
</evidence>
<dbReference type="GO" id="GO:0005782">
    <property type="term" value="C:peroxisomal matrix"/>
    <property type="evidence" value="ECO:0007669"/>
    <property type="project" value="UniProtKB-SubCell"/>
</dbReference>
<organism evidence="3 4">
    <name type="scientific">Clonostachys rhizophaga</name>
    <dbReference type="NCBI Taxonomy" id="160324"/>
    <lineage>
        <taxon>Eukaryota</taxon>
        <taxon>Fungi</taxon>
        <taxon>Dikarya</taxon>
        <taxon>Ascomycota</taxon>
        <taxon>Pezizomycotina</taxon>
        <taxon>Sordariomycetes</taxon>
        <taxon>Hypocreomycetidae</taxon>
        <taxon>Hypocreales</taxon>
        <taxon>Bionectriaceae</taxon>
        <taxon>Clonostachys</taxon>
    </lineage>
</organism>